<organism evidence="1 2">
    <name type="scientific">Linum trigynum</name>
    <dbReference type="NCBI Taxonomy" id="586398"/>
    <lineage>
        <taxon>Eukaryota</taxon>
        <taxon>Viridiplantae</taxon>
        <taxon>Streptophyta</taxon>
        <taxon>Embryophyta</taxon>
        <taxon>Tracheophyta</taxon>
        <taxon>Spermatophyta</taxon>
        <taxon>Magnoliopsida</taxon>
        <taxon>eudicotyledons</taxon>
        <taxon>Gunneridae</taxon>
        <taxon>Pentapetalae</taxon>
        <taxon>rosids</taxon>
        <taxon>fabids</taxon>
        <taxon>Malpighiales</taxon>
        <taxon>Linaceae</taxon>
        <taxon>Linum</taxon>
    </lineage>
</organism>
<evidence type="ECO:0000313" key="2">
    <source>
        <dbReference type="Proteomes" id="UP001497516"/>
    </source>
</evidence>
<dbReference type="EMBL" id="OZ034815">
    <property type="protein sequence ID" value="CAL1370923.1"/>
    <property type="molecule type" value="Genomic_DNA"/>
</dbReference>
<name>A0AAV2DAK3_9ROSI</name>
<evidence type="ECO:0000313" key="1">
    <source>
        <dbReference type="EMBL" id="CAL1370923.1"/>
    </source>
</evidence>
<dbReference type="AlphaFoldDB" id="A0AAV2DAK3"/>
<gene>
    <name evidence="1" type="ORF">LTRI10_LOCUS13016</name>
</gene>
<sequence length="70" mass="7507">MLSCVPPSRSLSICSNRCARVSTTSAVRAAGEKEPGEAAVEFRLYLIGGGGISVDMGERRKCYIVPFLEL</sequence>
<reference evidence="1 2" key="1">
    <citation type="submission" date="2024-04" db="EMBL/GenBank/DDBJ databases">
        <authorList>
            <person name="Fracassetti M."/>
        </authorList>
    </citation>
    <scope>NUCLEOTIDE SEQUENCE [LARGE SCALE GENOMIC DNA]</scope>
</reference>
<proteinExistence type="predicted"/>
<dbReference type="Proteomes" id="UP001497516">
    <property type="component" value="Chromosome 2"/>
</dbReference>
<protein>
    <submittedName>
        <fullName evidence="1">Uncharacterized protein</fullName>
    </submittedName>
</protein>
<accession>A0AAV2DAK3</accession>
<keyword evidence="2" id="KW-1185">Reference proteome</keyword>